<evidence type="ECO:0000313" key="2">
    <source>
        <dbReference type="Proteomes" id="UP000823749"/>
    </source>
</evidence>
<reference evidence="1" key="1">
    <citation type="submission" date="2020-08" db="EMBL/GenBank/DDBJ databases">
        <title>Plant Genome Project.</title>
        <authorList>
            <person name="Zhang R.-G."/>
        </authorList>
    </citation>
    <scope>NUCLEOTIDE SEQUENCE</scope>
    <source>
        <strain evidence="1">WSP0</strain>
        <tissue evidence="1">Leaf</tissue>
    </source>
</reference>
<accession>A0AAV6JED4</accession>
<dbReference type="AlphaFoldDB" id="A0AAV6JED4"/>
<dbReference type="EMBL" id="JACTNZ010000007">
    <property type="protein sequence ID" value="KAG5538495.1"/>
    <property type="molecule type" value="Genomic_DNA"/>
</dbReference>
<evidence type="ECO:0000313" key="1">
    <source>
        <dbReference type="EMBL" id="KAG5538495.1"/>
    </source>
</evidence>
<gene>
    <name evidence="1" type="ORF">RHGRI_019167</name>
</gene>
<proteinExistence type="predicted"/>
<sequence length="67" mass="7780">MTLDVVRLLLGDYRGFDISLVWKFNLYDVKPKILRKGKYGVEFCSNSEQSVIFDIAALGYFCTTHQR</sequence>
<keyword evidence="2" id="KW-1185">Reference proteome</keyword>
<dbReference type="Proteomes" id="UP000823749">
    <property type="component" value="Chromosome 7"/>
</dbReference>
<organism evidence="1 2">
    <name type="scientific">Rhododendron griersonianum</name>
    <dbReference type="NCBI Taxonomy" id="479676"/>
    <lineage>
        <taxon>Eukaryota</taxon>
        <taxon>Viridiplantae</taxon>
        <taxon>Streptophyta</taxon>
        <taxon>Embryophyta</taxon>
        <taxon>Tracheophyta</taxon>
        <taxon>Spermatophyta</taxon>
        <taxon>Magnoliopsida</taxon>
        <taxon>eudicotyledons</taxon>
        <taxon>Gunneridae</taxon>
        <taxon>Pentapetalae</taxon>
        <taxon>asterids</taxon>
        <taxon>Ericales</taxon>
        <taxon>Ericaceae</taxon>
        <taxon>Ericoideae</taxon>
        <taxon>Rhodoreae</taxon>
        <taxon>Rhododendron</taxon>
    </lineage>
</organism>
<name>A0AAV6JED4_9ERIC</name>
<protein>
    <submittedName>
        <fullName evidence="1">Uncharacterized protein</fullName>
    </submittedName>
</protein>
<comment type="caution">
    <text evidence="1">The sequence shown here is derived from an EMBL/GenBank/DDBJ whole genome shotgun (WGS) entry which is preliminary data.</text>
</comment>